<dbReference type="EMBL" id="CAWUHB010000058">
    <property type="protein sequence ID" value="CAK7231387.1"/>
    <property type="molecule type" value="Genomic_DNA"/>
</dbReference>
<name>A0ABP0CH06_9PEZI</name>
<evidence type="ECO:0000313" key="3">
    <source>
        <dbReference type="Proteomes" id="UP001642405"/>
    </source>
</evidence>
<keyword evidence="1" id="KW-0472">Membrane</keyword>
<proteinExistence type="predicted"/>
<sequence length="132" mass="15743">MDANVLETFIIECIENILRDTARPLQIILHLLFIKVILVNLVDMLTRFTVRVRAAQRERLEDREEARIERAFHRQRNLYMMQLAVARAQYAINIPLRDRPSPRQEQQDYERFLENAEATFDEAYARVVVLDE</sequence>
<evidence type="ECO:0000313" key="2">
    <source>
        <dbReference type="EMBL" id="CAK7231387.1"/>
    </source>
</evidence>
<protein>
    <submittedName>
        <fullName evidence="2">Uncharacterized protein</fullName>
    </submittedName>
</protein>
<gene>
    <name evidence="2" type="ORF">SCUCBS95973_007895</name>
</gene>
<keyword evidence="3" id="KW-1185">Reference proteome</keyword>
<keyword evidence="1" id="KW-1133">Transmembrane helix</keyword>
<organism evidence="2 3">
    <name type="scientific">Sporothrix curviconia</name>
    <dbReference type="NCBI Taxonomy" id="1260050"/>
    <lineage>
        <taxon>Eukaryota</taxon>
        <taxon>Fungi</taxon>
        <taxon>Dikarya</taxon>
        <taxon>Ascomycota</taxon>
        <taxon>Pezizomycotina</taxon>
        <taxon>Sordariomycetes</taxon>
        <taxon>Sordariomycetidae</taxon>
        <taxon>Ophiostomatales</taxon>
        <taxon>Ophiostomataceae</taxon>
        <taxon>Sporothrix</taxon>
    </lineage>
</organism>
<accession>A0ABP0CH06</accession>
<keyword evidence="1" id="KW-0812">Transmembrane</keyword>
<dbReference type="Proteomes" id="UP001642405">
    <property type="component" value="Unassembled WGS sequence"/>
</dbReference>
<comment type="caution">
    <text evidence="2">The sequence shown here is derived from an EMBL/GenBank/DDBJ whole genome shotgun (WGS) entry which is preliminary data.</text>
</comment>
<feature type="transmembrane region" description="Helical" evidence="1">
    <location>
        <begin position="27"/>
        <end position="50"/>
    </location>
</feature>
<reference evidence="2 3" key="1">
    <citation type="submission" date="2024-01" db="EMBL/GenBank/DDBJ databases">
        <authorList>
            <person name="Allen C."/>
            <person name="Tagirdzhanova G."/>
        </authorList>
    </citation>
    <scope>NUCLEOTIDE SEQUENCE [LARGE SCALE GENOMIC DNA]</scope>
</reference>
<evidence type="ECO:0000256" key="1">
    <source>
        <dbReference type="SAM" id="Phobius"/>
    </source>
</evidence>